<gene>
    <name evidence="6" type="ORF">C0039_08645</name>
</gene>
<feature type="binding site" evidence="4">
    <location>
        <position position="59"/>
    </location>
    <ligand>
        <name>substrate</name>
    </ligand>
</feature>
<dbReference type="InterPro" id="IPR037171">
    <property type="entry name" value="NagB/RpiA_transferase-like"/>
</dbReference>
<dbReference type="GO" id="GO:0030272">
    <property type="term" value="F:5-formyltetrahydrofolate cyclo-ligase activity"/>
    <property type="evidence" value="ECO:0007669"/>
    <property type="project" value="UniProtKB-EC"/>
</dbReference>
<evidence type="ECO:0000256" key="2">
    <source>
        <dbReference type="ARBA" id="ARBA00022741"/>
    </source>
</evidence>
<dbReference type="PANTHER" id="PTHR23407:SF1">
    <property type="entry name" value="5-FORMYLTETRAHYDROFOLATE CYCLO-LIGASE"/>
    <property type="match status" value="1"/>
</dbReference>
<dbReference type="GO" id="GO:0046872">
    <property type="term" value="F:metal ion binding"/>
    <property type="evidence" value="ECO:0007669"/>
    <property type="project" value="UniProtKB-KW"/>
</dbReference>
<evidence type="ECO:0000256" key="1">
    <source>
        <dbReference type="ARBA" id="ARBA00010638"/>
    </source>
</evidence>
<protein>
    <recommendedName>
        <fullName evidence="5">5-formyltetrahydrofolate cyclo-ligase</fullName>
        <ecNumber evidence="5">6.3.3.2</ecNumber>
    </recommendedName>
</protein>
<dbReference type="PIRSF" id="PIRSF006806">
    <property type="entry name" value="FTHF_cligase"/>
    <property type="match status" value="1"/>
</dbReference>
<feature type="binding site" evidence="4">
    <location>
        <position position="54"/>
    </location>
    <ligand>
        <name>substrate</name>
    </ligand>
</feature>
<keyword evidence="2 4" id="KW-0547">Nucleotide-binding</keyword>
<reference evidence="6 7" key="1">
    <citation type="submission" date="2018-01" db="EMBL/GenBank/DDBJ databases">
        <title>The draft genome sequence of Halioglobus lutimaris HF004.</title>
        <authorList>
            <person name="Du Z.-J."/>
            <person name="Shi M.-J."/>
        </authorList>
    </citation>
    <scope>NUCLEOTIDE SEQUENCE [LARGE SCALE GENOMIC DNA]</scope>
    <source>
        <strain evidence="6 7">HF004</strain>
    </source>
</reference>
<dbReference type="GO" id="GO:0005524">
    <property type="term" value="F:ATP binding"/>
    <property type="evidence" value="ECO:0007669"/>
    <property type="project" value="UniProtKB-KW"/>
</dbReference>
<feature type="binding site" evidence="4">
    <location>
        <begin position="136"/>
        <end position="144"/>
    </location>
    <ligand>
        <name>ATP</name>
        <dbReference type="ChEBI" id="CHEBI:30616"/>
    </ligand>
</feature>
<dbReference type="GO" id="GO:0035999">
    <property type="term" value="P:tetrahydrofolate interconversion"/>
    <property type="evidence" value="ECO:0007669"/>
    <property type="project" value="TreeGrafter"/>
</dbReference>
<accession>A0A2N5X3S7</accession>
<evidence type="ECO:0000313" key="6">
    <source>
        <dbReference type="EMBL" id="PLW69122.1"/>
    </source>
</evidence>
<dbReference type="InterPro" id="IPR024185">
    <property type="entry name" value="FTHF_cligase-like_sf"/>
</dbReference>
<evidence type="ECO:0000313" key="7">
    <source>
        <dbReference type="Proteomes" id="UP000235005"/>
    </source>
</evidence>
<keyword evidence="5" id="KW-0460">Magnesium</keyword>
<keyword evidence="5" id="KW-0479">Metal-binding</keyword>
<dbReference type="Gene3D" id="3.40.50.10420">
    <property type="entry name" value="NagB/RpiA/CoA transferase-like"/>
    <property type="match status" value="1"/>
</dbReference>
<dbReference type="NCBIfam" id="TIGR02727">
    <property type="entry name" value="MTHFS_bact"/>
    <property type="match status" value="1"/>
</dbReference>
<evidence type="ECO:0000256" key="5">
    <source>
        <dbReference type="RuleBase" id="RU361279"/>
    </source>
</evidence>
<dbReference type="OrthoDB" id="9801938at2"/>
<dbReference type="InterPro" id="IPR002698">
    <property type="entry name" value="FTHF_cligase"/>
</dbReference>
<dbReference type="Proteomes" id="UP000235005">
    <property type="component" value="Unassembled WGS sequence"/>
</dbReference>
<evidence type="ECO:0000256" key="4">
    <source>
        <dbReference type="PIRSR" id="PIRSR006806-1"/>
    </source>
</evidence>
<keyword evidence="7" id="KW-1185">Reference proteome</keyword>
<proteinExistence type="inferred from homology"/>
<dbReference type="SUPFAM" id="SSF100950">
    <property type="entry name" value="NagB/RpiA/CoA transferase-like"/>
    <property type="match status" value="1"/>
</dbReference>
<sequence>MLSTEHSKCNLRRQLRRMRQGLDAQTRARAATALGETLATLPILADTLHIATYLAADAEIDPSTGIDKLREQGKHIYLPVIQQDSSLCFAPWVKGEPLLPNQFGIGEPESGAALRSAREMDAILLPLVGWDGTGQRLGMGGGFYDRSLEKAQNVIKIGLAYDLQEVRSLPGEDWDVRLDYVLTESGLLALNAATG</sequence>
<comment type="similarity">
    <text evidence="1 5">Belongs to the 5-formyltetrahydrofolate cyclo-ligase family.</text>
</comment>
<name>A0A2N5X3S7_9GAMM</name>
<comment type="cofactor">
    <cofactor evidence="5">
        <name>Mg(2+)</name>
        <dbReference type="ChEBI" id="CHEBI:18420"/>
    </cofactor>
</comment>
<dbReference type="AlphaFoldDB" id="A0A2N5X3S7"/>
<comment type="catalytic activity">
    <reaction evidence="5">
        <text>(6S)-5-formyl-5,6,7,8-tetrahydrofolate + ATP = (6R)-5,10-methenyltetrahydrofolate + ADP + phosphate</text>
        <dbReference type="Rhea" id="RHEA:10488"/>
        <dbReference type="ChEBI" id="CHEBI:30616"/>
        <dbReference type="ChEBI" id="CHEBI:43474"/>
        <dbReference type="ChEBI" id="CHEBI:57455"/>
        <dbReference type="ChEBI" id="CHEBI:57457"/>
        <dbReference type="ChEBI" id="CHEBI:456216"/>
        <dbReference type="EC" id="6.3.3.2"/>
    </reaction>
</comment>
<dbReference type="RefSeq" id="WP_101517858.1">
    <property type="nucleotide sequence ID" value="NZ_PKUS01000008.1"/>
</dbReference>
<evidence type="ECO:0000256" key="3">
    <source>
        <dbReference type="ARBA" id="ARBA00022840"/>
    </source>
</evidence>
<dbReference type="PANTHER" id="PTHR23407">
    <property type="entry name" value="ATPASE INHIBITOR/5-FORMYLTETRAHYDROFOLATE CYCLO-LIGASE"/>
    <property type="match status" value="1"/>
</dbReference>
<dbReference type="EC" id="6.3.3.2" evidence="5"/>
<keyword evidence="6" id="KW-0436">Ligase</keyword>
<feature type="binding site" evidence="4">
    <location>
        <begin position="8"/>
        <end position="12"/>
    </location>
    <ligand>
        <name>ATP</name>
        <dbReference type="ChEBI" id="CHEBI:30616"/>
    </ligand>
</feature>
<keyword evidence="3 4" id="KW-0067">ATP-binding</keyword>
<dbReference type="Pfam" id="PF01812">
    <property type="entry name" value="5-FTHF_cyc-lig"/>
    <property type="match status" value="1"/>
</dbReference>
<dbReference type="GO" id="GO:0009396">
    <property type="term" value="P:folic acid-containing compound biosynthetic process"/>
    <property type="evidence" value="ECO:0007669"/>
    <property type="project" value="TreeGrafter"/>
</dbReference>
<organism evidence="6 7">
    <name type="scientific">Pseudohalioglobus lutimaris</name>
    <dbReference type="NCBI Taxonomy" id="1737061"/>
    <lineage>
        <taxon>Bacteria</taxon>
        <taxon>Pseudomonadati</taxon>
        <taxon>Pseudomonadota</taxon>
        <taxon>Gammaproteobacteria</taxon>
        <taxon>Cellvibrionales</taxon>
        <taxon>Halieaceae</taxon>
        <taxon>Pseudohalioglobus</taxon>
    </lineage>
</organism>
<dbReference type="EMBL" id="PKUS01000008">
    <property type="protein sequence ID" value="PLW69122.1"/>
    <property type="molecule type" value="Genomic_DNA"/>
</dbReference>
<comment type="caution">
    <text evidence="6">The sequence shown here is derived from an EMBL/GenBank/DDBJ whole genome shotgun (WGS) entry which is preliminary data.</text>
</comment>